<keyword evidence="6 8" id="KW-0663">Pyridoxal phosphate</keyword>
<comment type="pathway">
    <text evidence="2 8">Cofactor biosynthesis; biotin biosynthesis.</text>
</comment>
<dbReference type="Pfam" id="PF00155">
    <property type="entry name" value="Aminotran_1_2"/>
    <property type="match status" value="1"/>
</dbReference>
<evidence type="ECO:0000256" key="7">
    <source>
        <dbReference type="ARBA" id="ARBA00047715"/>
    </source>
</evidence>
<dbReference type="HAMAP" id="MF_01693">
    <property type="entry name" value="BioF_aminotrans_2"/>
    <property type="match status" value="1"/>
</dbReference>
<evidence type="ECO:0000256" key="6">
    <source>
        <dbReference type="ARBA" id="ARBA00022898"/>
    </source>
</evidence>
<evidence type="ECO:0000256" key="9">
    <source>
        <dbReference type="PIRSR" id="PIRSR604723-51"/>
    </source>
</evidence>
<feature type="modified residue" description="N6-(pyridoxal phosphate)lysine" evidence="8 9">
    <location>
        <position position="244"/>
    </location>
</feature>
<dbReference type="GO" id="GO:0008710">
    <property type="term" value="F:8-amino-7-oxononanoate synthase activity"/>
    <property type="evidence" value="ECO:0007669"/>
    <property type="project" value="UniProtKB-UniRule"/>
</dbReference>
<feature type="domain" description="Aminotransferase class I/classII large" evidence="10">
    <location>
        <begin position="40"/>
        <end position="388"/>
    </location>
</feature>
<dbReference type="EMBL" id="CP028324">
    <property type="protein sequence ID" value="AVR94482.1"/>
    <property type="molecule type" value="Genomic_DNA"/>
</dbReference>
<comment type="subunit">
    <text evidence="3 8">Homodimer.</text>
</comment>
<name>A0A2R4C4G5_9BURK</name>
<dbReference type="Gene3D" id="3.90.1150.10">
    <property type="entry name" value="Aspartate Aminotransferase, domain 1"/>
    <property type="match status" value="1"/>
</dbReference>
<feature type="binding site" evidence="8">
    <location>
        <position position="139"/>
    </location>
    <ligand>
        <name>substrate</name>
    </ligand>
</feature>
<dbReference type="InterPro" id="IPR015421">
    <property type="entry name" value="PyrdxlP-dep_Trfase_major"/>
</dbReference>
<dbReference type="UniPathway" id="UPA00078"/>
<dbReference type="InterPro" id="IPR022834">
    <property type="entry name" value="AONS_Proteobacteria"/>
</dbReference>
<dbReference type="PANTHER" id="PTHR13693:SF100">
    <property type="entry name" value="8-AMINO-7-OXONONANOATE SYNTHASE"/>
    <property type="match status" value="1"/>
</dbReference>
<evidence type="ECO:0000256" key="2">
    <source>
        <dbReference type="ARBA" id="ARBA00004746"/>
    </source>
</evidence>
<dbReference type="InterPro" id="IPR050087">
    <property type="entry name" value="AON_synthase_class-II"/>
</dbReference>
<evidence type="ECO:0000256" key="1">
    <source>
        <dbReference type="ARBA" id="ARBA00001933"/>
    </source>
</evidence>
<evidence type="ECO:0000256" key="3">
    <source>
        <dbReference type="ARBA" id="ARBA00011738"/>
    </source>
</evidence>
<dbReference type="RefSeq" id="WP_107139833.1">
    <property type="nucleotide sequence ID" value="NZ_CP028324.1"/>
</dbReference>
<dbReference type="KEGG" id="masz:C9I28_01230"/>
<reference evidence="11 12" key="1">
    <citation type="submission" date="2018-03" db="EMBL/GenBank/DDBJ databases">
        <title>Massilia armeniaca sp. nov., isolated from desert soil.</title>
        <authorList>
            <person name="Huang H."/>
            <person name="Ren M."/>
        </authorList>
    </citation>
    <scope>NUCLEOTIDE SEQUENCE [LARGE SCALE GENOMIC DNA]</scope>
    <source>
        <strain evidence="11 12">ZMN-3</strain>
    </source>
</reference>
<feature type="binding site" evidence="8">
    <location>
        <position position="213"/>
    </location>
    <ligand>
        <name>pyridoxal 5'-phosphate</name>
        <dbReference type="ChEBI" id="CHEBI:597326"/>
    </ligand>
</feature>
<comment type="function">
    <text evidence="8">Catalyzes the decarboxylative condensation of pimeloyl-[acyl-carrier protein] and L-alanine to produce 8-amino-7-oxononanoate (AON), [acyl-carrier protein], and carbon dioxide.</text>
</comment>
<dbReference type="EC" id="2.3.1.47" evidence="8"/>
<sequence>MKLLNQLEARLHDLHEQSLIRVRKTVETPCGPRVTVDGRPMLAFCSNDYLGLAGHPAVVAALQEGATRYGAGSGASHLISGHTGAHVALEERLAAFVGPYLVEPRALSFCTGYMANLAVITGLANVDKDTVIFSEALNHASLIDGARLARTTVKVYPHADVEALAALLEQSTAANKIVVTDSVFSMDGDLAPLPALLALCERHDAWLVVDDAHGFGTLGQNGRGALAHFKLRSPNLVYMGTLGKAAGVGGAFVAAHKTVIETLIQRARPYIFTTAAPPALAHALLTSLDIIAGEEGEQRRSQLHALVAQWRDGLRLRRWQALASDTAIQPVVIGRNDETMRVGAALYEQGLWVGAIRPPTVPADTARLRVTFSAAHTADEVAQLIAALNQLENT</sequence>
<keyword evidence="5 8" id="KW-0093">Biotin biosynthesis</keyword>
<dbReference type="SUPFAM" id="SSF53383">
    <property type="entry name" value="PLP-dependent transferases"/>
    <property type="match status" value="1"/>
</dbReference>
<keyword evidence="4 8" id="KW-0808">Transferase</keyword>
<evidence type="ECO:0000259" key="10">
    <source>
        <dbReference type="Pfam" id="PF00155"/>
    </source>
</evidence>
<dbReference type="PANTHER" id="PTHR13693">
    <property type="entry name" value="CLASS II AMINOTRANSFERASE/8-AMINO-7-OXONONANOATE SYNTHASE"/>
    <property type="match status" value="1"/>
</dbReference>
<dbReference type="InterPro" id="IPR004839">
    <property type="entry name" value="Aminotransferase_I/II_large"/>
</dbReference>
<dbReference type="InterPro" id="IPR015422">
    <property type="entry name" value="PyrdxlP-dep_Trfase_small"/>
</dbReference>
<keyword evidence="12" id="KW-1185">Reference proteome</keyword>
<accession>A0A2R4C4G5</accession>
<gene>
    <name evidence="8 11" type="primary">bioF</name>
    <name evidence="11" type="ORF">C9I28_01230</name>
</gene>
<dbReference type="InterPro" id="IPR004723">
    <property type="entry name" value="AONS_Archaea/Proteobacteria"/>
</dbReference>
<evidence type="ECO:0000256" key="8">
    <source>
        <dbReference type="HAMAP-Rule" id="MF_01693"/>
    </source>
</evidence>
<evidence type="ECO:0000313" key="12">
    <source>
        <dbReference type="Proteomes" id="UP000240505"/>
    </source>
</evidence>
<dbReference type="InterPro" id="IPR015424">
    <property type="entry name" value="PyrdxlP-dep_Trfase"/>
</dbReference>
<dbReference type="Gene3D" id="3.40.640.10">
    <property type="entry name" value="Type I PLP-dependent aspartate aminotransferase-like (Major domain)"/>
    <property type="match status" value="1"/>
</dbReference>
<feature type="binding site" evidence="8">
    <location>
        <position position="185"/>
    </location>
    <ligand>
        <name>pyridoxal 5'-phosphate</name>
        <dbReference type="ChEBI" id="CHEBI:597326"/>
    </ligand>
</feature>
<comment type="catalytic activity">
    <reaction evidence="7 8">
        <text>6-carboxyhexanoyl-[ACP] + L-alanine + H(+) = (8S)-8-amino-7-oxononanoate + holo-[ACP] + CO2</text>
        <dbReference type="Rhea" id="RHEA:42288"/>
        <dbReference type="Rhea" id="RHEA-COMP:9685"/>
        <dbReference type="Rhea" id="RHEA-COMP:9955"/>
        <dbReference type="ChEBI" id="CHEBI:15378"/>
        <dbReference type="ChEBI" id="CHEBI:16526"/>
        <dbReference type="ChEBI" id="CHEBI:57972"/>
        <dbReference type="ChEBI" id="CHEBI:64479"/>
        <dbReference type="ChEBI" id="CHEBI:78846"/>
        <dbReference type="ChEBI" id="CHEBI:149468"/>
        <dbReference type="EC" id="2.3.1.47"/>
    </reaction>
</comment>
<feature type="binding site" evidence="8">
    <location>
        <begin position="112"/>
        <end position="113"/>
    </location>
    <ligand>
        <name>pyridoxal 5'-phosphate</name>
        <dbReference type="ChEBI" id="CHEBI:597326"/>
    </ligand>
</feature>
<proteinExistence type="inferred from homology"/>
<comment type="similarity">
    <text evidence="8">Belongs to the class-II pyridoxal-phosphate-dependent aminotransferase family. BioF subfamily.</text>
</comment>
<comment type="cofactor">
    <cofactor evidence="1 8 9">
        <name>pyridoxal 5'-phosphate</name>
        <dbReference type="ChEBI" id="CHEBI:597326"/>
    </cofactor>
</comment>
<evidence type="ECO:0000256" key="5">
    <source>
        <dbReference type="ARBA" id="ARBA00022756"/>
    </source>
</evidence>
<organism evidence="11 12">
    <name type="scientific">Pseudoduganella armeniaca</name>
    <dbReference type="NCBI Taxonomy" id="2072590"/>
    <lineage>
        <taxon>Bacteria</taxon>
        <taxon>Pseudomonadati</taxon>
        <taxon>Pseudomonadota</taxon>
        <taxon>Betaproteobacteria</taxon>
        <taxon>Burkholderiales</taxon>
        <taxon>Oxalobacteraceae</taxon>
        <taxon>Telluria group</taxon>
        <taxon>Pseudoduganella</taxon>
    </lineage>
</organism>
<dbReference type="Proteomes" id="UP000240505">
    <property type="component" value="Chromosome"/>
</dbReference>
<feature type="binding site" evidence="8">
    <location>
        <position position="21"/>
    </location>
    <ligand>
        <name>substrate</name>
    </ligand>
</feature>
<dbReference type="AlphaFoldDB" id="A0A2R4C4G5"/>
<dbReference type="GO" id="GO:0030170">
    <property type="term" value="F:pyridoxal phosphate binding"/>
    <property type="evidence" value="ECO:0007669"/>
    <property type="project" value="UniProtKB-UniRule"/>
</dbReference>
<dbReference type="OrthoDB" id="9807157at2"/>
<evidence type="ECO:0000256" key="4">
    <source>
        <dbReference type="ARBA" id="ARBA00022679"/>
    </source>
</evidence>
<protein>
    <recommendedName>
        <fullName evidence="8">8-amino-7-oxononanoate synthase</fullName>
        <shortName evidence="8">AONS</shortName>
        <ecNumber evidence="8">2.3.1.47</ecNumber>
    </recommendedName>
    <alternativeName>
        <fullName evidence="8">7-keto-8-amino-pelargonic acid synthase</fullName>
        <shortName evidence="8">7-KAP synthase</shortName>
        <shortName evidence="8">KAPA synthase</shortName>
    </alternativeName>
    <alternativeName>
        <fullName evidence="8">8-amino-7-ketopelargonate synthase</fullName>
    </alternativeName>
</protein>
<dbReference type="GO" id="GO:0009102">
    <property type="term" value="P:biotin biosynthetic process"/>
    <property type="evidence" value="ECO:0007669"/>
    <property type="project" value="UniProtKB-UniRule"/>
</dbReference>
<dbReference type="NCBIfam" id="TIGR00858">
    <property type="entry name" value="bioF"/>
    <property type="match status" value="1"/>
</dbReference>
<feature type="binding site" evidence="8">
    <location>
        <position position="360"/>
    </location>
    <ligand>
        <name>substrate</name>
    </ligand>
</feature>
<feature type="binding site" evidence="8">
    <location>
        <position position="241"/>
    </location>
    <ligand>
        <name>pyridoxal 5'-phosphate</name>
        <dbReference type="ChEBI" id="CHEBI:597326"/>
    </ligand>
</feature>
<evidence type="ECO:0000313" key="11">
    <source>
        <dbReference type="EMBL" id="AVR94482.1"/>
    </source>
</evidence>